<dbReference type="InterPro" id="IPR001487">
    <property type="entry name" value="Bromodomain"/>
</dbReference>
<dbReference type="PROSITE" id="PS00633">
    <property type="entry name" value="BROMODOMAIN_1"/>
    <property type="match status" value="2"/>
</dbReference>
<keyword evidence="1 2" id="KW-0103">Bromodomain</keyword>
<feature type="region of interest" description="Disordered" evidence="3">
    <location>
        <begin position="1"/>
        <end position="392"/>
    </location>
</feature>
<dbReference type="OrthoDB" id="21449at2759"/>
<feature type="domain" description="Bromo" evidence="4">
    <location>
        <begin position="720"/>
        <end position="792"/>
    </location>
</feature>
<dbReference type="eggNOG" id="KOG1474">
    <property type="taxonomic scope" value="Eukaryota"/>
</dbReference>
<dbReference type="STRING" id="31234.E3M206"/>
<dbReference type="GO" id="GO:0000785">
    <property type="term" value="C:chromatin"/>
    <property type="evidence" value="ECO:0007669"/>
    <property type="project" value="TreeGrafter"/>
</dbReference>
<name>E3M206_CAERE</name>
<evidence type="ECO:0000313" key="6">
    <source>
        <dbReference type="Proteomes" id="UP000008281"/>
    </source>
</evidence>
<evidence type="ECO:0000259" key="4">
    <source>
        <dbReference type="PROSITE" id="PS50014"/>
    </source>
</evidence>
<dbReference type="PANTHER" id="PTHR22880:SF243">
    <property type="entry name" value="BROMO DOMAIN-CONTAINING PROTEIN"/>
    <property type="match status" value="1"/>
</dbReference>
<feature type="compositionally biased region" description="Low complexity" evidence="3">
    <location>
        <begin position="1227"/>
        <end position="1242"/>
    </location>
</feature>
<dbReference type="EMBL" id="DS268422">
    <property type="protein sequence ID" value="EFO89711.1"/>
    <property type="molecule type" value="Genomic_DNA"/>
</dbReference>
<feature type="compositionally biased region" description="Acidic residues" evidence="3">
    <location>
        <begin position="595"/>
        <end position="618"/>
    </location>
</feature>
<feature type="region of interest" description="Disordered" evidence="3">
    <location>
        <begin position="554"/>
        <end position="681"/>
    </location>
</feature>
<keyword evidence="6" id="KW-1185">Reference proteome</keyword>
<evidence type="ECO:0000313" key="5">
    <source>
        <dbReference type="EMBL" id="EFO89711.1"/>
    </source>
</evidence>
<feature type="compositionally biased region" description="Basic residues" evidence="3">
    <location>
        <begin position="565"/>
        <end position="582"/>
    </location>
</feature>
<dbReference type="Pfam" id="PF00439">
    <property type="entry name" value="Bromodomain"/>
    <property type="match status" value="2"/>
</dbReference>
<dbReference type="GO" id="GO:0006355">
    <property type="term" value="P:regulation of DNA-templated transcription"/>
    <property type="evidence" value="ECO:0007669"/>
    <property type="project" value="TreeGrafter"/>
</dbReference>
<dbReference type="PROSITE" id="PS50014">
    <property type="entry name" value="BROMODOMAIN_2"/>
    <property type="match status" value="2"/>
</dbReference>
<organism evidence="6">
    <name type="scientific">Caenorhabditis remanei</name>
    <name type="common">Caenorhabditis vulgaris</name>
    <dbReference type="NCBI Taxonomy" id="31234"/>
    <lineage>
        <taxon>Eukaryota</taxon>
        <taxon>Metazoa</taxon>
        <taxon>Ecdysozoa</taxon>
        <taxon>Nematoda</taxon>
        <taxon>Chromadorea</taxon>
        <taxon>Rhabditida</taxon>
        <taxon>Rhabditina</taxon>
        <taxon>Rhabditomorpha</taxon>
        <taxon>Rhabditoidea</taxon>
        <taxon>Rhabditidae</taxon>
        <taxon>Peloderinae</taxon>
        <taxon>Caenorhabditis</taxon>
    </lineage>
</organism>
<evidence type="ECO:0000256" key="1">
    <source>
        <dbReference type="ARBA" id="ARBA00023117"/>
    </source>
</evidence>
<feature type="compositionally biased region" description="Basic and acidic residues" evidence="3">
    <location>
        <begin position="980"/>
        <end position="990"/>
    </location>
</feature>
<dbReference type="InterPro" id="IPR018359">
    <property type="entry name" value="Bromodomain_CS"/>
</dbReference>
<feature type="domain" description="Bromo" evidence="4">
    <location>
        <begin position="407"/>
        <end position="479"/>
    </location>
</feature>
<dbReference type="Proteomes" id="UP000008281">
    <property type="component" value="Unassembled WGS sequence"/>
</dbReference>
<feature type="compositionally biased region" description="Basic and acidic residues" evidence="3">
    <location>
        <begin position="292"/>
        <end position="302"/>
    </location>
</feature>
<evidence type="ECO:0000256" key="3">
    <source>
        <dbReference type="SAM" id="MobiDB-lite"/>
    </source>
</evidence>
<feature type="compositionally biased region" description="Basic residues" evidence="3">
    <location>
        <begin position="969"/>
        <end position="979"/>
    </location>
</feature>
<sequence length="1383" mass="152841">MDDFSSKASGSLARIGGDYALSSEDSDQDDEESPVAPEPKLTENVESSDVAVPEGFPAEGNVQTSPILCPESLSAAVGEMKEPDEQEVKPVKSAIESEEATNDSDELKTESEELKSDNNVAEEIEKVDDEAMETEDEPGAVTAKSSDAESNSDDGYGKKTSSNSSSSSKSSKSNTPSPEPSFDVSVMNSSIPNLGNISPEPNTSTTPIEVESQMTINRSNSASPKARSESPEQPRTPGGRDFSPTLDIPMTPENMDSPIPSTSEDQNPKTPESYHSMEAEEPKTPAPQSSKESSEVPDIVKDEPEEMDTTEQDKAESEEPRVEDADDENVKKKEDSSDSDSDDSDEDPVEKPHPAKRPLPTENPWESPRQAPINGIVQPRTEPPPGKPTRHTNRLDYILFTVVKDALKHKHSWPFQAPVDAKSLQIPEYHNTIARPMDLRTIEKRLRNTYYYCADDAIRDIKQMFSNCYMFNPPEYDVYKMAKTLDAQMTGQLANLTFLDLKTLFENCKQFNDRNDDIYIMCENVEGVVQRGLEWLPQEEKPQELPEHQRHAIFSAPDATGKTPKAAKTRGRKSLRGRRKVGVPRASTASFKEESMDEQDEAEVKEEAVPVEEEVEEAAPEKTPKSRSVSLQPEIEEVKPSSSQPPAKKRKVENGTVPVEDATPAPPPAVPEVEAPPKVPRLKNPNSMIDWKHLPPRWIGKQSEWQKFCVKLLNEMHSVKNKSFAQVFYVPVDPVKLKIVDYLEVIKEPMDLQTIKKKLDYKQYTSGEEFERDMNLMIDNCCTYNPAGSAVHQNALDLKALFESRWKLFPRPGVDPIVSDSYIRQNLVVNTDLIEDERINSYINAVKIEEKKCAEKLEQLRTMGEGLYSIALKRREAKLAGQIAPALETTQISELEKLGVSIKNAPISIPELISPALSVRSSSRAPVPKIIDDIGPSPIKARKISKPRASIASNASAVGYTAPAPASSRGRKPKKSGRSVKKEYSPEYRGELNPQAPGGPYNGPYKSVFGTKSIDDKSAFSEKLSVCPGTYVRGVIRLIQISNYHSNKEVKPFNAMCSTEIDATEFSPDLILELLDYLTLIEAEPSVAKLWRETLDRKARILGIHTEGEKPSHHCKHHFIFSDDQDQFPNEGGKRAGSDSPSPSASRCGVPSSGSDTSDDSSDSDDEPEKPRSSVPRQLAVEINRSGSSSRASTPAGPSKVAAPPVNRKGGPSSSSSKPPYVTRTLSESSSSSDSGGSSSDSSDSDSETKPTVKKPVPQLKKQESVTKKPATIAKKPESLKKPLPPKKKVHHTILDDLLPETPAKKPVAPSVPTTSKVVRQATKDLTPQPYMSPEQYRLLEEERHKEALRRQAEARLKRKAEETAYNHQMDVMTEFEFNNCTY</sequence>
<feature type="compositionally biased region" description="Polar residues" evidence="3">
    <location>
        <begin position="186"/>
        <end position="223"/>
    </location>
</feature>
<feature type="compositionally biased region" description="Basic and acidic residues" evidence="3">
    <location>
        <begin position="79"/>
        <end position="90"/>
    </location>
</feature>
<feature type="compositionally biased region" description="Acidic residues" evidence="3">
    <location>
        <begin position="24"/>
        <end position="33"/>
    </location>
</feature>
<feature type="compositionally biased region" description="Acidic residues" evidence="3">
    <location>
        <begin position="337"/>
        <end position="348"/>
    </location>
</feature>
<dbReference type="SUPFAM" id="SSF47370">
    <property type="entry name" value="Bromodomain"/>
    <property type="match status" value="3"/>
</dbReference>
<feature type="compositionally biased region" description="Basic and acidic residues" evidence="3">
    <location>
        <begin position="311"/>
        <end position="336"/>
    </location>
</feature>
<feature type="compositionally biased region" description="Low complexity" evidence="3">
    <location>
        <begin position="158"/>
        <end position="176"/>
    </location>
</feature>
<feature type="compositionally biased region" description="Basic and acidic residues" evidence="3">
    <location>
        <begin position="105"/>
        <end position="116"/>
    </location>
</feature>
<feature type="compositionally biased region" description="Polar residues" evidence="3">
    <location>
        <begin position="259"/>
        <end position="270"/>
    </location>
</feature>
<dbReference type="PANTHER" id="PTHR22880">
    <property type="entry name" value="FALZ-RELATED BROMODOMAIN-CONTAINING PROTEINS"/>
    <property type="match status" value="1"/>
</dbReference>
<dbReference type="InterPro" id="IPR036427">
    <property type="entry name" value="Bromodomain-like_sf"/>
</dbReference>
<evidence type="ECO:0000256" key="2">
    <source>
        <dbReference type="PROSITE-ProRule" id="PRU00035"/>
    </source>
</evidence>
<gene>
    <name evidence="5" type="primary">Cre-bet-2</name>
    <name evidence="5" type="ORF">CRE_07233</name>
</gene>
<dbReference type="InterPro" id="IPR050935">
    <property type="entry name" value="Bromo_chromatin_reader"/>
</dbReference>
<proteinExistence type="predicted"/>
<dbReference type="PRINTS" id="PR00503">
    <property type="entry name" value="BROMODOMAIN"/>
</dbReference>
<reference evidence="5" key="1">
    <citation type="submission" date="2007-07" db="EMBL/GenBank/DDBJ databases">
        <title>PCAP assembly of the Caenorhabditis remanei genome.</title>
        <authorList>
            <consortium name="The Caenorhabditis remanei Sequencing Consortium"/>
            <person name="Wilson R.K."/>
        </authorList>
    </citation>
    <scope>NUCLEOTIDE SEQUENCE [LARGE SCALE GENOMIC DNA]</scope>
    <source>
        <strain evidence="5">PB4641</strain>
    </source>
</reference>
<dbReference type="GO" id="GO:0006338">
    <property type="term" value="P:chromatin remodeling"/>
    <property type="evidence" value="ECO:0007669"/>
    <property type="project" value="TreeGrafter"/>
</dbReference>
<feature type="region of interest" description="Disordered" evidence="3">
    <location>
        <begin position="961"/>
        <end position="1004"/>
    </location>
</feature>
<accession>E3M206</accession>
<feature type="region of interest" description="Disordered" evidence="3">
    <location>
        <begin position="1123"/>
        <end position="1333"/>
    </location>
</feature>
<feature type="compositionally biased region" description="Low complexity" evidence="3">
    <location>
        <begin position="1209"/>
        <end position="1220"/>
    </location>
</feature>
<dbReference type="InParanoid" id="E3M206"/>
<feature type="compositionally biased region" description="Acidic residues" evidence="3">
    <location>
        <begin position="1157"/>
        <end position="1168"/>
    </location>
</feature>
<dbReference type="SMART" id="SM00297">
    <property type="entry name" value="BROMO"/>
    <property type="match status" value="2"/>
</dbReference>
<dbReference type="HOGENOM" id="CLU_004596_0_0_1"/>
<dbReference type="FunCoup" id="E3M206">
    <property type="interactions" value="113"/>
</dbReference>
<protein>
    <submittedName>
        <fullName evidence="5">CRE-BET-2 protein</fullName>
    </submittedName>
</protein>
<dbReference type="GO" id="GO:0005634">
    <property type="term" value="C:nucleus"/>
    <property type="evidence" value="ECO:0007669"/>
    <property type="project" value="TreeGrafter"/>
</dbReference>
<dbReference type="Gene3D" id="1.20.920.10">
    <property type="entry name" value="Bromodomain-like"/>
    <property type="match status" value="2"/>
</dbReference>
<dbReference type="OMA" id="ALKHKHS"/>
<feature type="compositionally biased region" description="Acidic residues" evidence="3">
    <location>
        <begin position="120"/>
        <end position="138"/>
    </location>
</feature>